<dbReference type="InterPro" id="IPR009576">
    <property type="entry name" value="Biofilm_formation_YgiB"/>
</dbReference>
<feature type="signal peptide" evidence="1">
    <location>
        <begin position="1"/>
        <end position="26"/>
    </location>
</feature>
<dbReference type="RefSeq" id="WP_046169877.1">
    <property type="nucleotide sequence ID" value="NZ_FOMB01000038.1"/>
</dbReference>
<dbReference type="EMBL" id="FOMB01000038">
    <property type="protein sequence ID" value="SFD30133.1"/>
    <property type="molecule type" value="Genomic_DNA"/>
</dbReference>
<feature type="chain" id="PRO_5010418767" evidence="1">
    <location>
        <begin position="27"/>
        <end position="195"/>
    </location>
</feature>
<dbReference type="Pfam" id="PF06693">
    <property type="entry name" value="DUF1190"/>
    <property type="match status" value="1"/>
</dbReference>
<dbReference type="PROSITE" id="PS51257">
    <property type="entry name" value="PROKAR_LIPOPROTEIN"/>
    <property type="match status" value="1"/>
</dbReference>
<accession>A0A0F5PZM3</accession>
<dbReference type="STRING" id="728005.SAMN04488059_1388"/>
<gene>
    <name evidence="3" type="ORF">SAMN04488059_1388</name>
    <name evidence="2" type="ORF">WH91_04810</name>
</gene>
<dbReference type="AlphaFoldDB" id="A0A0F5PZM3"/>
<dbReference type="OrthoDB" id="8160435at2"/>
<keyword evidence="4" id="KW-1185">Reference proteome</keyword>
<dbReference type="EMBL" id="LAPV01000060">
    <property type="protein sequence ID" value="KKC34088.1"/>
    <property type="molecule type" value="Genomic_DNA"/>
</dbReference>
<evidence type="ECO:0000313" key="5">
    <source>
        <dbReference type="Proteomes" id="UP000182258"/>
    </source>
</evidence>
<reference evidence="3 5" key="2">
    <citation type="submission" date="2016-10" db="EMBL/GenBank/DDBJ databases">
        <authorList>
            <person name="de Groot N.N."/>
        </authorList>
    </citation>
    <scope>NUCLEOTIDE SEQUENCE [LARGE SCALE GENOMIC DNA]</scope>
    <source>
        <strain evidence="3 5">CGMCC 1.10210</strain>
    </source>
</reference>
<name>A0A0F5PZM3_9HYPH</name>
<evidence type="ECO:0000313" key="4">
    <source>
        <dbReference type="Proteomes" id="UP000033519"/>
    </source>
</evidence>
<dbReference type="PATRIC" id="fig|728005.3.peg.3361"/>
<evidence type="ECO:0000256" key="1">
    <source>
        <dbReference type="SAM" id="SignalP"/>
    </source>
</evidence>
<proteinExistence type="predicted"/>
<sequence length="195" mass="20305">MRRRFIGGRSPLLALGTIAASSLALAGCAGEAPAEVMFTTAEQCIQAGMDQQVCQTGYQDAVQAHLTNAPRFDGLAACEAEYGEGQCTAAPAQADGGGGTGFFMPFLAGYMMSSALNNMGAYNNYRRDRELNGYANGASPIYRNRSGQTLTPTVGRPNGTAIVPNRATMQPVNVNTQTVARQGFGGRSTGMGFGG</sequence>
<keyword evidence="1" id="KW-0732">Signal</keyword>
<evidence type="ECO:0000313" key="2">
    <source>
        <dbReference type="EMBL" id="KKC34088.1"/>
    </source>
</evidence>
<dbReference type="Proteomes" id="UP000033519">
    <property type="component" value="Unassembled WGS sequence"/>
</dbReference>
<protein>
    <submittedName>
        <fullName evidence="2">Membrane protein</fullName>
    </submittedName>
    <submittedName>
        <fullName evidence="3">Uncharacterized conserved protein YgiB, involved in bioifilm formation, UPF0441/DUF1190 family</fullName>
    </submittedName>
</protein>
<organism evidence="3 5">
    <name type="scientific">Devosia psychrophila</name>
    <dbReference type="NCBI Taxonomy" id="728005"/>
    <lineage>
        <taxon>Bacteria</taxon>
        <taxon>Pseudomonadati</taxon>
        <taxon>Pseudomonadota</taxon>
        <taxon>Alphaproteobacteria</taxon>
        <taxon>Hyphomicrobiales</taxon>
        <taxon>Devosiaceae</taxon>
        <taxon>Devosia</taxon>
    </lineage>
</organism>
<reference evidence="2 4" key="1">
    <citation type="submission" date="2015-03" db="EMBL/GenBank/DDBJ databases">
        <authorList>
            <person name="Lepp D."/>
            <person name="Hassan Y.I."/>
            <person name="Li X.-Z."/>
            <person name="Zhou T."/>
        </authorList>
    </citation>
    <scope>NUCLEOTIDE SEQUENCE [LARGE SCALE GENOMIC DNA]</scope>
    <source>
        <strain evidence="2 4">Cr7-05</strain>
    </source>
</reference>
<evidence type="ECO:0000313" key="3">
    <source>
        <dbReference type="EMBL" id="SFD30133.1"/>
    </source>
</evidence>
<dbReference type="Proteomes" id="UP000182258">
    <property type="component" value="Unassembled WGS sequence"/>
</dbReference>